<dbReference type="InterPro" id="IPR043128">
    <property type="entry name" value="Rev_trsase/Diguanyl_cyclase"/>
</dbReference>
<dbReference type="Pfam" id="PF00990">
    <property type="entry name" value="GGDEF"/>
    <property type="match status" value="1"/>
</dbReference>
<dbReference type="InterPro" id="IPR000160">
    <property type="entry name" value="GGDEF_dom"/>
</dbReference>
<dbReference type="PROSITE" id="PS50885">
    <property type="entry name" value="HAMP"/>
    <property type="match status" value="1"/>
</dbReference>
<proteinExistence type="predicted"/>
<dbReference type="Gene3D" id="6.10.340.10">
    <property type="match status" value="1"/>
</dbReference>
<feature type="domain" description="HAMP" evidence="3">
    <location>
        <begin position="179"/>
        <end position="232"/>
    </location>
</feature>
<dbReference type="CDD" id="cd06225">
    <property type="entry name" value="HAMP"/>
    <property type="match status" value="1"/>
</dbReference>
<evidence type="ECO:0000259" key="4">
    <source>
        <dbReference type="PROSITE" id="PS50887"/>
    </source>
</evidence>
<keyword evidence="1" id="KW-0812">Transmembrane</keyword>
<evidence type="ECO:0000313" key="5">
    <source>
        <dbReference type="EMBL" id="UZE95034.1"/>
    </source>
</evidence>
<dbReference type="SUPFAM" id="SSF55073">
    <property type="entry name" value="Nucleotide cyclase"/>
    <property type="match status" value="1"/>
</dbReference>
<keyword evidence="6" id="KW-1185">Reference proteome</keyword>
<dbReference type="InterPro" id="IPR001633">
    <property type="entry name" value="EAL_dom"/>
</dbReference>
<dbReference type="CDD" id="cd01948">
    <property type="entry name" value="EAL"/>
    <property type="match status" value="1"/>
</dbReference>
<dbReference type="EMBL" id="CP100390">
    <property type="protein sequence ID" value="UZE95034.1"/>
    <property type="molecule type" value="Genomic_DNA"/>
</dbReference>
<dbReference type="PANTHER" id="PTHR44757:SF2">
    <property type="entry name" value="BIOFILM ARCHITECTURE MAINTENANCE PROTEIN MBAA"/>
    <property type="match status" value="1"/>
</dbReference>
<dbReference type="Gene3D" id="3.20.20.450">
    <property type="entry name" value="EAL domain"/>
    <property type="match status" value="1"/>
</dbReference>
<dbReference type="InterPro" id="IPR029787">
    <property type="entry name" value="Nucleotide_cyclase"/>
</dbReference>
<keyword evidence="1" id="KW-1133">Transmembrane helix</keyword>
<feature type="domain" description="GGDEF" evidence="4">
    <location>
        <begin position="275"/>
        <end position="408"/>
    </location>
</feature>
<dbReference type="Proteomes" id="UP001163739">
    <property type="component" value="Chromosome"/>
</dbReference>
<accession>A0ABY6MYY6</accession>
<dbReference type="PANTHER" id="PTHR44757">
    <property type="entry name" value="DIGUANYLATE CYCLASE DGCP"/>
    <property type="match status" value="1"/>
</dbReference>
<dbReference type="InterPro" id="IPR003660">
    <property type="entry name" value="HAMP_dom"/>
</dbReference>
<dbReference type="CDD" id="cd01949">
    <property type="entry name" value="GGDEF"/>
    <property type="match status" value="1"/>
</dbReference>
<name>A0ABY6MYY6_9ALTE</name>
<dbReference type="Gene3D" id="3.30.70.270">
    <property type="match status" value="1"/>
</dbReference>
<dbReference type="PROSITE" id="PS50887">
    <property type="entry name" value="GGDEF"/>
    <property type="match status" value="1"/>
</dbReference>
<dbReference type="SUPFAM" id="SSF158472">
    <property type="entry name" value="HAMP domain-like"/>
    <property type="match status" value="1"/>
</dbReference>
<gene>
    <name evidence="5" type="ORF">NKI27_13270</name>
</gene>
<sequence>MFRKLSIKNKLTLIMTLVTTVTLMFGFAGITLSYYNENKSNLIESVEKEARLVASYSQVPVALNFHDDLKRILDDVLIPTAHTSAICDFDPPQIIQVDAGGGEINDSSVCQQSGSLWQNQWLWITHPMLDVAGEEMGVVVFKISTAPFYQGVQAFVYWALVFTLLSIALSYFLAKHLQRFISSPIVELEAATKQVCNAESYDFRVPVRTQDEIGSLSHSFNQMLEAMEQRLIERNNAIKEMHVLANYDSLTRLPNRALCLDRLTQAIAKEGRRDHKVALMFIDLDNFKDVNDFLGHNAGDILLIEVSKNLEKALREGDTLARLGGDEFVVLLTDFDSKTDLAKVADKCITAVAREFSIMDNIVTASASIGIAVYPDDAKTSVELLKAADSAMYQAKSRGKNAYYFYEERINAVVARKHTLANALRYALKENQLHVEYQPVVDLKTDQIVGAEALIRWNHPELGKVSPAEFIPIAESTGLIFPLSLFVIESVCRFVSKSRHQFNDDFSVALNLSPVILKQKFLLENIKGFLHQYQVPAKSICFEVTENTLMNEMERCIQTLNALKQLGSRVSIDDFGTGYSSLSYLSKLPVDNLKIDRSFIDDIVHDTNDTAITLAIISLAQSLKLKVIAEGVENQEQRLFLQHCSCEYIQGFLVSPSRPDASFMTFLNKYNRH</sequence>
<evidence type="ECO:0000313" key="6">
    <source>
        <dbReference type="Proteomes" id="UP001163739"/>
    </source>
</evidence>
<feature type="transmembrane region" description="Helical" evidence="1">
    <location>
        <begin position="12"/>
        <end position="35"/>
    </location>
</feature>
<feature type="domain" description="EAL" evidence="2">
    <location>
        <begin position="417"/>
        <end position="671"/>
    </location>
</feature>
<dbReference type="SMART" id="SM00304">
    <property type="entry name" value="HAMP"/>
    <property type="match status" value="1"/>
</dbReference>
<protein>
    <submittedName>
        <fullName evidence="5">EAL domain-containing protein</fullName>
    </submittedName>
</protein>
<evidence type="ECO:0000259" key="3">
    <source>
        <dbReference type="PROSITE" id="PS50885"/>
    </source>
</evidence>
<reference evidence="5" key="1">
    <citation type="submission" date="2022-06" db="EMBL/GenBank/DDBJ databases">
        <title>Alkalimarinus sp. nov., isolated from gut of a Alitta virens.</title>
        <authorList>
            <person name="Yang A.I."/>
            <person name="Shin N.-R."/>
        </authorList>
    </citation>
    <scope>NUCLEOTIDE SEQUENCE</scope>
    <source>
        <strain evidence="5">A2M4</strain>
    </source>
</reference>
<dbReference type="NCBIfam" id="TIGR00254">
    <property type="entry name" value="GGDEF"/>
    <property type="match status" value="1"/>
</dbReference>
<dbReference type="Pfam" id="PF00563">
    <property type="entry name" value="EAL"/>
    <property type="match status" value="1"/>
</dbReference>
<keyword evidence="1" id="KW-0472">Membrane</keyword>
<evidence type="ECO:0000259" key="2">
    <source>
        <dbReference type="PROSITE" id="PS50883"/>
    </source>
</evidence>
<dbReference type="RefSeq" id="WP_265046526.1">
    <property type="nucleotide sequence ID" value="NZ_CP100390.1"/>
</dbReference>
<evidence type="ECO:0000256" key="1">
    <source>
        <dbReference type="SAM" id="Phobius"/>
    </source>
</evidence>
<dbReference type="InterPro" id="IPR052155">
    <property type="entry name" value="Biofilm_reg_signaling"/>
</dbReference>
<dbReference type="InterPro" id="IPR035919">
    <property type="entry name" value="EAL_sf"/>
</dbReference>
<organism evidence="5 6">
    <name type="scientific">Alkalimarinus alittae</name>
    <dbReference type="NCBI Taxonomy" id="2961619"/>
    <lineage>
        <taxon>Bacteria</taxon>
        <taxon>Pseudomonadati</taxon>
        <taxon>Pseudomonadota</taxon>
        <taxon>Gammaproteobacteria</taxon>
        <taxon>Alteromonadales</taxon>
        <taxon>Alteromonadaceae</taxon>
        <taxon>Alkalimarinus</taxon>
    </lineage>
</organism>
<dbReference type="Pfam" id="PF00672">
    <property type="entry name" value="HAMP"/>
    <property type="match status" value="1"/>
</dbReference>
<dbReference type="SMART" id="SM00267">
    <property type="entry name" value="GGDEF"/>
    <property type="match status" value="1"/>
</dbReference>
<dbReference type="SUPFAM" id="SSF141868">
    <property type="entry name" value="EAL domain-like"/>
    <property type="match status" value="1"/>
</dbReference>
<dbReference type="PROSITE" id="PS50883">
    <property type="entry name" value="EAL"/>
    <property type="match status" value="1"/>
</dbReference>
<feature type="transmembrane region" description="Helical" evidence="1">
    <location>
        <begin position="155"/>
        <end position="174"/>
    </location>
</feature>
<dbReference type="SMART" id="SM00052">
    <property type="entry name" value="EAL"/>
    <property type="match status" value="1"/>
</dbReference>